<comment type="subcellular location">
    <subcellularLocation>
        <location evidence="1">Cell membrane</location>
        <topology evidence="1">Multi-pass membrane protein</topology>
    </subcellularLocation>
</comment>
<accession>A0A2U8GRM2</accession>
<evidence type="ECO:0000259" key="3">
    <source>
        <dbReference type="PROSITE" id="PS51201"/>
    </source>
</evidence>
<keyword evidence="2" id="KW-0472">Membrane</keyword>
<dbReference type="SUPFAM" id="SSF51735">
    <property type="entry name" value="NAD(P)-binding Rossmann-fold domains"/>
    <property type="match status" value="2"/>
</dbReference>
<dbReference type="Gene3D" id="3.40.50.720">
    <property type="entry name" value="NAD(P)-binding Rossmann-like Domain"/>
    <property type="match status" value="2"/>
</dbReference>
<feature type="domain" description="RCK N-terminal" evidence="3">
    <location>
        <begin position="134"/>
        <end position="256"/>
    </location>
</feature>
<dbReference type="RefSeq" id="WP_108948853.1">
    <property type="nucleotide sequence ID" value="NZ_CP022187.1"/>
</dbReference>
<dbReference type="GO" id="GO:0006813">
    <property type="term" value="P:potassium ion transport"/>
    <property type="evidence" value="ECO:0007669"/>
    <property type="project" value="InterPro"/>
</dbReference>
<protein>
    <submittedName>
        <fullName evidence="4">Potassium channel protein</fullName>
    </submittedName>
</protein>
<dbReference type="Proteomes" id="UP000244930">
    <property type="component" value="Chromosome"/>
</dbReference>
<keyword evidence="4" id="KW-0406">Ion transport</keyword>
<dbReference type="Pfam" id="PF02254">
    <property type="entry name" value="TrkA_N"/>
    <property type="match status" value="2"/>
</dbReference>
<name>A0A2U8GRM2_9RHOO</name>
<dbReference type="Gene3D" id="1.10.287.70">
    <property type="match status" value="1"/>
</dbReference>
<dbReference type="InterPro" id="IPR013099">
    <property type="entry name" value="K_chnl_dom"/>
</dbReference>
<dbReference type="PANTHER" id="PTHR43833">
    <property type="entry name" value="POTASSIUM CHANNEL PROTEIN 2-RELATED-RELATED"/>
    <property type="match status" value="1"/>
</dbReference>
<dbReference type="Pfam" id="PF07885">
    <property type="entry name" value="Ion_trans_2"/>
    <property type="match status" value="1"/>
</dbReference>
<sequence length="583" mass="64598">MHEPPFEPLARHHSVFFLIMRRLRLPLILLISIVAMTVLGLTLAPGIDVDGRPHYLSFFHALYFASYTATTIGFGEIPYAFSDQQRLWVLVCIYLSVVGWAYTLGTVFAILSDRNLQQAIATQRFVRAVQHLGEPFYLICGYGETGRLICHALDRLGYRSVVIERDESKVGEIDLHSYAADVPFLTADASNPETLRYAGLTHESCIGVIALTNDDSANLAIAIAARLLAPRLPVMARAEALETAANMASFGTPHIINPFEKFGDTLALALHAPAAWQLLGWLTGLPGTTVERHREPPRGAWVLCGHGRFGKLMVDAMDSEAVPVTIIDRQPPDDATHRWVQGDGTGAVALLEAGIKDAVGIVAGTSSDVDNLSIAVTARELNKNLFVILRQNHYANRALYGAFESDITVVPSEIIAHECLAILSTPLLAPFLDEIRSRDEEWCAWLLDRMTRRLGWTVPDVWSERINLSRAPALYRRLMRGETITIDQLLRSHGNRNEFLACEVLYLVRDDDDDLVIPAANTAVRPGDELLLAGRPGARGRFGFNIANEHSLNYILTGTDLPGGWIWEKLAQRKKQPSNRHLP</sequence>
<evidence type="ECO:0000256" key="2">
    <source>
        <dbReference type="SAM" id="Phobius"/>
    </source>
</evidence>
<evidence type="ECO:0000256" key="1">
    <source>
        <dbReference type="ARBA" id="ARBA00004651"/>
    </source>
</evidence>
<keyword evidence="2" id="KW-1133">Transmembrane helix</keyword>
<feature type="transmembrane region" description="Helical" evidence="2">
    <location>
        <begin position="87"/>
        <end position="111"/>
    </location>
</feature>
<dbReference type="InterPro" id="IPR003148">
    <property type="entry name" value="RCK_N"/>
</dbReference>
<reference evidence="4 5" key="1">
    <citation type="submission" date="2017-06" db="EMBL/GenBank/DDBJ databases">
        <title>Azoarcus.</title>
        <authorList>
            <person name="Woo J.-H."/>
            <person name="Kim H.-S."/>
        </authorList>
    </citation>
    <scope>NUCLEOTIDE SEQUENCE [LARGE SCALE GENOMIC DNA]</scope>
    <source>
        <strain evidence="4 5">TSPY31</strain>
    </source>
</reference>
<proteinExistence type="predicted"/>
<evidence type="ECO:0000313" key="4">
    <source>
        <dbReference type="EMBL" id="AWI75145.1"/>
    </source>
</evidence>
<dbReference type="GO" id="GO:0005886">
    <property type="term" value="C:plasma membrane"/>
    <property type="evidence" value="ECO:0007669"/>
    <property type="project" value="UniProtKB-SubCell"/>
</dbReference>
<dbReference type="InterPro" id="IPR036291">
    <property type="entry name" value="NAD(P)-bd_dom_sf"/>
</dbReference>
<dbReference type="GO" id="GO:0034220">
    <property type="term" value="P:monoatomic ion transmembrane transport"/>
    <property type="evidence" value="ECO:0007669"/>
    <property type="project" value="UniProtKB-KW"/>
</dbReference>
<organism evidence="4 5">
    <name type="scientific">Parazoarcus communis</name>
    <dbReference type="NCBI Taxonomy" id="41977"/>
    <lineage>
        <taxon>Bacteria</taxon>
        <taxon>Pseudomonadati</taxon>
        <taxon>Pseudomonadota</taxon>
        <taxon>Betaproteobacteria</taxon>
        <taxon>Rhodocyclales</taxon>
        <taxon>Zoogloeaceae</taxon>
        <taxon>Parazoarcus</taxon>
    </lineage>
</organism>
<dbReference type="KEGG" id="acom:CEW83_07905"/>
<keyword evidence="2" id="KW-0812">Transmembrane</keyword>
<evidence type="ECO:0000313" key="5">
    <source>
        <dbReference type="Proteomes" id="UP000244930"/>
    </source>
</evidence>
<dbReference type="EMBL" id="CP022187">
    <property type="protein sequence ID" value="AWI75145.1"/>
    <property type="molecule type" value="Genomic_DNA"/>
</dbReference>
<keyword evidence="4" id="KW-0813">Transport</keyword>
<dbReference type="InterPro" id="IPR050721">
    <property type="entry name" value="Trk_Ktr_HKT_K-transport"/>
</dbReference>
<dbReference type="SUPFAM" id="SSF81324">
    <property type="entry name" value="Voltage-gated potassium channels"/>
    <property type="match status" value="1"/>
</dbReference>
<feature type="transmembrane region" description="Helical" evidence="2">
    <location>
        <begin position="53"/>
        <end position="75"/>
    </location>
</feature>
<gene>
    <name evidence="4" type="ORF">CEW83_07905</name>
</gene>
<keyword evidence="5" id="KW-1185">Reference proteome</keyword>
<keyword evidence="4" id="KW-0407">Ion channel</keyword>
<feature type="transmembrane region" description="Helical" evidence="2">
    <location>
        <begin position="27"/>
        <end position="47"/>
    </location>
</feature>
<dbReference type="PROSITE" id="PS51201">
    <property type="entry name" value="RCK_N"/>
    <property type="match status" value="1"/>
</dbReference>
<dbReference type="AlphaFoldDB" id="A0A2U8GRM2"/>